<protein>
    <recommendedName>
        <fullName evidence="8">Major facilitator superfamily (MFS) profile domain-containing protein</fullName>
    </recommendedName>
</protein>
<name>A0A0D2K8G4_9EURO</name>
<feature type="transmembrane region" description="Helical" evidence="7">
    <location>
        <begin position="555"/>
        <end position="573"/>
    </location>
</feature>
<dbReference type="Pfam" id="PF06609">
    <property type="entry name" value="TRI12"/>
    <property type="match status" value="1"/>
</dbReference>
<keyword evidence="3 7" id="KW-0812">Transmembrane</keyword>
<dbReference type="CDD" id="cd06179">
    <property type="entry name" value="MFS_TRI12_like"/>
    <property type="match status" value="1"/>
</dbReference>
<keyword evidence="5 7" id="KW-0472">Membrane</keyword>
<dbReference type="Gene3D" id="1.20.1250.20">
    <property type="entry name" value="MFS general substrate transporter like domains"/>
    <property type="match status" value="1"/>
</dbReference>
<dbReference type="OrthoDB" id="2587356at2759"/>
<feature type="transmembrane region" description="Helical" evidence="7">
    <location>
        <begin position="334"/>
        <end position="356"/>
    </location>
</feature>
<evidence type="ECO:0000259" key="8">
    <source>
        <dbReference type="PROSITE" id="PS50850"/>
    </source>
</evidence>
<evidence type="ECO:0000256" key="1">
    <source>
        <dbReference type="ARBA" id="ARBA00004141"/>
    </source>
</evidence>
<dbReference type="GeneID" id="27710731"/>
<feature type="transmembrane region" description="Helical" evidence="7">
    <location>
        <begin position="259"/>
        <end position="281"/>
    </location>
</feature>
<dbReference type="EMBL" id="KN848069">
    <property type="protein sequence ID" value="KIX99409.1"/>
    <property type="molecule type" value="Genomic_DNA"/>
</dbReference>
<feature type="transmembrane region" description="Helical" evidence="7">
    <location>
        <begin position="429"/>
        <end position="450"/>
    </location>
</feature>
<feature type="transmembrane region" description="Helical" evidence="7">
    <location>
        <begin position="404"/>
        <end position="423"/>
    </location>
</feature>
<dbReference type="GO" id="GO:0005886">
    <property type="term" value="C:plasma membrane"/>
    <property type="evidence" value="ECO:0007669"/>
    <property type="project" value="TreeGrafter"/>
</dbReference>
<feature type="transmembrane region" description="Helical" evidence="7">
    <location>
        <begin position="376"/>
        <end position="392"/>
    </location>
</feature>
<sequence>MATQLHSDLEDVVRHSSTNKQERVSEQMDEKEVGAEHIQDIQQNYSYDDEDEEPELHATTWIALGSMCLLILAVLFALQGPPTVLTWIGEDLHNSKATAWIPTPLSLLQAVISPLISSVADKFQIRKPLLMGCVILPFIGSAIAPGSSNIYRVIVAQIFIGFGLALVPLSYCISSEIVPRRWRPISQAIINFAAAIGACLAPITIGGLTKHNPHTGWRNFYWVQCALWGATAVGIFIGYKPPKRHTRYDHLSFFQKLMAVDIIGLSLYIAGLTLFMTGANLGGGIASWTDARTLVPLVTGCVLLVSFILYEWLGTKEGILNHELFRGGKARGRTFAICVLFLFVEGALFFPFLIFYPLQTSALFESDPLLLAAREQSFWAGTGVSTLLWGYASTKLKRLREPIFIGFVIFLAGMVGITTIQPNDSVSSVAFSTLAGIGWGSPLILVIAAVQLATPHHIFITATAVTAASRALAGTIFTAVLTAVLNNNLASKLGPYITKAALSQGLPKSSIAAFIAAVEARNATTLAAVPGATEAIISTGLYAQKKAYAESLRTVFIITLPFGLLACIACLFMSDLRKEMNYIVDAPLEHLTAKHHHNGNESQSKEA</sequence>
<gene>
    <name evidence="9" type="ORF">Z520_04985</name>
</gene>
<evidence type="ECO:0000256" key="7">
    <source>
        <dbReference type="SAM" id="Phobius"/>
    </source>
</evidence>
<keyword evidence="10" id="KW-1185">Reference proteome</keyword>
<comment type="subcellular location">
    <subcellularLocation>
        <location evidence="1">Membrane</location>
        <topology evidence="1">Multi-pass membrane protein</topology>
    </subcellularLocation>
</comment>
<feature type="transmembrane region" description="Helical" evidence="7">
    <location>
        <begin position="220"/>
        <end position="239"/>
    </location>
</feature>
<dbReference type="VEuPathDB" id="FungiDB:Z520_04985"/>
<reference evidence="9 10" key="1">
    <citation type="submission" date="2015-01" db="EMBL/GenBank/DDBJ databases">
        <title>The Genome Sequence of Fonsecaea multimorphosa CBS 102226.</title>
        <authorList>
            <consortium name="The Broad Institute Genomics Platform"/>
            <person name="Cuomo C."/>
            <person name="de Hoog S."/>
            <person name="Gorbushina A."/>
            <person name="Stielow B."/>
            <person name="Teixiera M."/>
            <person name="Abouelleil A."/>
            <person name="Chapman S.B."/>
            <person name="Priest M."/>
            <person name="Young S.K."/>
            <person name="Wortman J."/>
            <person name="Nusbaum C."/>
            <person name="Birren B."/>
        </authorList>
    </citation>
    <scope>NUCLEOTIDE SEQUENCE [LARGE SCALE GENOMIC DNA]</scope>
    <source>
        <strain evidence="9 10">CBS 102226</strain>
    </source>
</reference>
<evidence type="ECO:0000256" key="5">
    <source>
        <dbReference type="ARBA" id="ARBA00023136"/>
    </source>
</evidence>
<evidence type="ECO:0000313" key="10">
    <source>
        <dbReference type="Proteomes" id="UP000053411"/>
    </source>
</evidence>
<feature type="transmembrane region" description="Helical" evidence="7">
    <location>
        <begin position="150"/>
        <end position="173"/>
    </location>
</feature>
<dbReference type="InterPro" id="IPR036259">
    <property type="entry name" value="MFS_trans_sf"/>
</dbReference>
<feature type="compositionally biased region" description="Basic and acidic residues" evidence="6">
    <location>
        <begin position="7"/>
        <end position="33"/>
    </location>
</feature>
<evidence type="ECO:0000313" key="9">
    <source>
        <dbReference type="EMBL" id="KIX99409.1"/>
    </source>
</evidence>
<feature type="transmembrane region" description="Helical" evidence="7">
    <location>
        <begin position="185"/>
        <end position="208"/>
    </location>
</feature>
<evidence type="ECO:0000256" key="2">
    <source>
        <dbReference type="ARBA" id="ARBA00022448"/>
    </source>
</evidence>
<dbReference type="AlphaFoldDB" id="A0A0D2K8G4"/>
<accession>A0A0D2K8G4</accession>
<dbReference type="PANTHER" id="PTHR23501">
    <property type="entry name" value="MAJOR FACILITATOR SUPERFAMILY"/>
    <property type="match status" value="1"/>
</dbReference>
<dbReference type="PANTHER" id="PTHR23501:SF195">
    <property type="entry name" value="PEP5"/>
    <property type="match status" value="1"/>
</dbReference>
<feature type="transmembrane region" description="Helical" evidence="7">
    <location>
        <begin position="293"/>
        <end position="313"/>
    </location>
</feature>
<feature type="region of interest" description="Disordered" evidence="6">
    <location>
        <begin position="1"/>
        <end position="33"/>
    </location>
</feature>
<organism evidence="9 10">
    <name type="scientific">Fonsecaea multimorphosa CBS 102226</name>
    <dbReference type="NCBI Taxonomy" id="1442371"/>
    <lineage>
        <taxon>Eukaryota</taxon>
        <taxon>Fungi</taxon>
        <taxon>Dikarya</taxon>
        <taxon>Ascomycota</taxon>
        <taxon>Pezizomycotina</taxon>
        <taxon>Eurotiomycetes</taxon>
        <taxon>Chaetothyriomycetidae</taxon>
        <taxon>Chaetothyriales</taxon>
        <taxon>Herpotrichiellaceae</taxon>
        <taxon>Fonsecaea</taxon>
    </lineage>
</organism>
<keyword evidence="4 7" id="KW-1133">Transmembrane helix</keyword>
<dbReference type="RefSeq" id="XP_016633532.1">
    <property type="nucleotide sequence ID" value="XM_016775489.1"/>
</dbReference>
<proteinExistence type="predicted"/>
<dbReference type="InterPro" id="IPR010573">
    <property type="entry name" value="MFS_Str1/Tri12-like"/>
</dbReference>
<dbReference type="Proteomes" id="UP000053411">
    <property type="component" value="Unassembled WGS sequence"/>
</dbReference>
<dbReference type="GO" id="GO:0022857">
    <property type="term" value="F:transmembrane transporter activity"/>
    <property type="evidence" value="ECO:0007669"/>
    <property type="project" value="InterPro"/>
</dbReference>
<evidence type="ECO:0000256" key="6">
    <source>
        <dbReference type="SAM" id="MobiDB-lite"/>
    </source>
</evidence>
<evidence type="ECO:0000256" key="4">
    <source>
        <dbReference type="ARBA" id="ARBA00022989"/>
    </source>
</evidence>
<feature type="domain" description="Major facilitator superfamily (MFS) profile" evidence="8">
    <location>
        <begin position="58"/>
        <end position="578"/>
    </location>
</feature>
<dbReference type="SUPFAM" id="SSF103473">
    <property type="entry name" value="MFS general substrate transporter"/>
    <property type="match status" value="1"/>
</dbReference>
<feature type="transmembrane region" description="Helical" evidence="7">
    <location>
        <begin position="61"/>
        <end position="79"/>
    </location>
</feature>
<dbReference type="PROSITE" id="PS50850">
    <property type="entry name" value="MFS"/>
    <property type="match status" value="1"/>
</dbReference>
<feature type="transmembrane region" description="Helical" evidence="7">
    <location>
        <begin position="128"/>
        <end position="144"/>
    </location>
</feature>
<feature type="transmembrane region" description="Helical" evidence="7">
    <location>
        <begin position="457"/>
        <end position="485"/>
    </location>
</feature>
<evidence type="ECO:0000256" key="3">
    <source>
        <dbReference type="ARBA" id="ARBA00022692"/>
    </source>
</evidence>
<dbReference type="InterPro" id="IPR020846">
    <property type="entry name" value="MFS_dom"/>
</dbReference>
<keyword evidence="2" id="KW-0813">Transport</keyword>
<dbReference type="InterPro" id="IPR053791">
    <property type="entry name" value="MFS_Tri12-like"/>
</dbReference>